<dbReference type="Pfam" id="PF13645">
    <property type="entry name" value="YkuD_2"/>
    <property type="match status" value="1"/>
</dbReference>
<dbReference type="PANTHER" id="PTHR38477">
    <property type="entry name" value="HYPOTHETICAL EXPORTED PROTEIN"/>
    <property type="match status" value="1"/>
</dbReference>
<dbReference type="Proteomes" id="UP000184364">
    <property type="component" value="Unassembled WGS sequence"/>
</dbReference>
<organism evidence="2 3">
    <name type="scientific">Chryseobacterium polytrichastri</name>
    <dbReference type="NCBI Taxonomy" id="1302687"/>
    <lineage>
        <taxon>Bacteria</taxon>
        <taxon>Pseudomonadati</taxon>
        <taxon>Bacteroidota</taxon>
        <taxon>Flavobacteriia</taxon>
        <taxon>Flavobacteriales</taxon>
        <taxon>Weeksellaceae</taxon>
        <taxon>Chryseobacterium group</taxon>
        <taxon>Chryseobacterium</taxon>
    </lineage>
</organism>
<evidence type="ECO:0000313" key="2">
    <source>
        <dbReference type="EMBL" id="SHM47945.1"/>
    </source>
</evidence>
<evidence type="ECO:0000256" key="1">
    <source>
        <dbReference type="SAM" id="SignalP"/>
    </source>
</evidence>
<dbReference type="RefSeq" id="WP_073297413.1">
    <property type="nucleotide sequence ID" value="NZ_FRAV01000050.1"/>
</dbReference>
<feature type="signal peptide" evidence="1">
    <location>
        <begin position="1"/>
        <end position="22"/>
    </location>
</feature>
<dbReference type="InterPro" id="IPR032676">
    <property type="entry name" value="YkuD_2"/>
</dbReference>
<name>A0A1M7J4K4_9FLAO</name>
<accession>A0A1M7J4K4</accession>
<dbReference type="EMBL" id="FRAV01000050">
    <property type="protein sequence ID" value="SHM47945.1"/>
    <property type="molecule type" value="Genomic_DNA"/>
</dbReference>
<dbReference type="STRING" id="1302687.SAMN05444267_105013"/>
<gene>
    <name evidence="2" type="ORF">SAMN05444267_105013</name>
</gene>
<evidence type="ECO:0000313" key="3">
    <source>
        <dbReference type="Proteomes" id="UP000184364"/>
    </source>
</evidence>
<sequence>MMKCFIFLFLFIISCSKFESQAGNIINDLPKSKISEIKNFIKGKNYSQDLAVFINFRVHSGKYRYFVYDLKNNKILQKAIVAHGEGSVVSHSSNLQFSNVDGSHQSSLGKYEIRESYNGKFGKAYRLDGLDETNSNARPRAIVLHSYNCVSDKESTAQACLSFGCPMLSKNAFNETAKYIDESKLPIILYAFY</sequence>
<reference evidence="3" key="1">
    <citation type="submission" date="2016-11" db="EMBL/GenBank/DDBJ databases">
        <authorList>
            <person name="Varghese N."/>
            <person name="Submissions S."/>
        </authorList>
    </citation>
    <scope>NUCLEOTIDE SEQUENCE [LARGE SCALE GENOMIC DNA]</scope>
    <source>
        <strain evidence="3">DSM 26899</strain>
    </source>
</reference>
<dbReference type="OrthoDB" id="1247236at2"/>
<dbReference type="PROSITE" id="PS51257">
    <property type="entry name" value="PROKAR_LIPOPROTEIN"/>
    <property type="match status" value="1"/>
</dbReference>
<protein>
    <submittedName>
        <fullName evidence="2">L,D-transpeptidase catalytic domain</fullName>
    </submittedName>
</protein>
<keyword evidence="1" id="KW-0732">Signal</keyword>
<keyword evidence="3" id="KW-1185">Reference proteome</keyword>
<dbReference type="PANTHER" id="PTHR38477:SF1">
    <property type="entry name" value="MUREIN L,D-TRANSPEPTIDASE CATALYTIC DOMAIN FAMILY PROTEIN"/>
    <property type="match status" value="1"/>
</dbReference>
<proteinExistence type="predicted"/>
<dbReference type="AlphaFoldDB" id="A0A1M7J4K4"/>
<feature type="chain" id="PRO_5012816691" evidence="1">
    <location>
        <begin position="23"/>
        <end position="193"/>
    </location>
</feature>